<dbReference type="InterPro" id="IPR036691">
    <property type="entry name" value="Endo/exonu/phosph_ase_sf"/>
</dbReference>
<dbReference type="InterPro" id="IPR005135">
    <property type="entry name" value="Endo/exonuclease/phosphatase"/>
</dbReference>
<dbReference type="SUPFAM" id="SSF56219">
    <property type="entry name" value="DNase I-like"/>
    <property type="match status" value="1"/>
</dbReference>
<feature type="transmembrane region" description="Helical" evidence="1">
    <location>
        <begin position="113"/>
        <end position="132"/>
    </location>
</feature>
<accession>A0ABP6Z4R7</accession>
<feature type="transmembrane region" description="Helical" evidence="1">
    <location>
        <begin position="343"/>
        <end position="362"/>
    </location>
</feature>
<dbReference type="PANTHER" id="PTHR14859:SF1">
    <property type="entry name" value="PGAP2-INTERACTING PROTEIN"/>
    <property type="match status" value="1"/>
</dbReference>
<keyword evidence="1" id="KW-1133">Transmembrane helix</keyword>
<dbReference type="Proteomes" id="UP001500630">
    <property type="component" value="Unassembled WGS sequence"/>
</dbReference>
<organism evidence="3 4">
    <name type="scientific">Nonomuraea rosea</name>
    <dbReference type="NCBI Taxonomy" id="638574"/>
    <lineage>
        <taxon>Bacteria</taxon>
        <taxon>Bacillati</taxon>
        <taxon>Actinomycetota</taxon>
        <taxon>Actinomycetes</taxon>
        <taxon>Streptosporangiales</taxon>
        <taxon>Streptosporangiaceae</taxon>
        <taxon>Nonomuraea</taxon>
    </lineage>
</organism>
<dbReference type="PANTHER" id="PTHR14859">
    <property type="entry name" value="CALCOFLUOR WHITE HYPERSENSITIVE PROTEIN PRECURSOR"/>
    <property type="match status" value="1"/>
</dbReference>
<sequence>MTIPRGPAVMLALGIVVLFDVLRVFLPSLITLFGRAGETPPELMGLYAAAWFVLPFLALLLKPRHALIGGAAALVLARVLLQAGVGQLYVASAGVTAGLVFLYGCAYTVPRRAVPVGIMGGLSLSVFVHLLLDGVDVVWRDGVAAWVAAATLCLAFLTLLTTSLTPAPPTPTDRLPPAPVPSDRVPPAPAPFDGAPAVTWFLFGPVLLLVGVVATAWAKAPEGPTTWWEAATSVGLLALGLVSGTLQALRPAFVPIFDLITGALLVISSVLAMLPESSGSAGPTQAALMIMWLGAQLAGTTRPEYPGARRPGLWLLCGTLVFLAGVFTYYAAYDLNLGFPNGLIIIIVAGLIAGLNTVTMIVRRPGPPRESARLSWRTLTAVMVLAPVLVVAAAPPIPQTQVSQSDTFRLITYNIRMGFGLDGRLSLTDIAAWAAAQKPNVVLLSEVDRGWLLNGGHDDLATIARGLGMRYYFARAADNVWGDALLTNLPVEEVHSHALGRHGYPTGAQAQAIVLKVGGRQVGIVNTHLQAPEGQAPEVAAIVAGLAAGKGASAAGWQNSAPGQTKRPVILAGDLNLRPGDPAMRVLTAAGLTDPLIALGDPPTSPADAPVERIDHVLISKGLTALSAQAPRLPYSDHLPVLTTLRLTSVDQEG</sequence>
<feature type="transmembrane region" description="Helical" evidence="1">
    <location>
        <begin position="312"/>
        <end position="331"/>
    </location>
</feature>
<feature type="transmembrane region" description="Helical" evidence="1">
    <location>
        <begin position="280"/>
        <end position="300"/>
    </location>
</feature>
<feature type="transmembrane region" description="Helical" evidence="1">
    <location>
        <begin position="256"/>
        <end position="274"/>
    </location>
</feature>
<feature type="transmembrane region" description="Helical" evidence="1">
    <location>
        <begin position="197"/>
        <end position="218"/>
    </location>
</feature>
<dbReference type="Gene3D" id="3.60.10.10">
    <property type="entry name" value="Endonuclease/exonuclease/phosphatase"/>
    <property type="match status" value="1"/>
</dbReference>
<keyword evidence="4" id="KW-1185">Reference proteome</keyword>
<evidence type="ECO:0000256" key="1">
    <source>
        <dbReference type="SAM" id="Phobius"/>
    </source>
</evidence>
<feature type="domain" description="Endonuclease/exonuclease/phosphatase" evidence="2">
    <location>
        <begin position="411"/>
        <end position="638"/>
    </location>
</feature>
<feature type="transmembrane region" description="Helical" evidence="1">
    <location>
        <begin position="230"/>
        <end position="249"/>
    </location>
</feature>
<feature type="transmembrane region" description="Helical" evidence="1">
    <location>
        <begin position="66"/>
        <end position="83"/>
    </location>
</feature>
<keyword evidence="1" id="KW-0812">Transmembrane</keyword>
<protein>
    <recommendedName>
        <fullName evidence="2">Endonuclease/exonuclease/phosphatase domain-containing protein</fullName>
    </recommendedName>
</protein>
<name>A0ABP6Z4R7_9ACTN</name>
<reference evidence="4" key="1">
    <citation type="journal article" date="2019" name="Int. J. Syst. Evol. Microbiol.">
        <title>The Global Catalogue of Microorganisms (GCM) 10K type strain sequencing project: providing services to taxonomists for standard genome sequencing and annotation.</title>
        <authorList>
            <consortium name="The Broad Institute Genomics Platform"/>
            <consortium name="The Broad Institute Genome Sequencing Center for Infectious Disease"/>
            <person name="Wu L."/>
            <person name="Ma J."/>
        </authorList>
    </citation>
    <scope>NUCLEOTIDE SEQUENCE [LARGE SCALE GENOMIC DNA]</scope>
    <source>
        <strain evidence="4">JCM 17326</strain>
    </source>
</reference>
<feature type="transmembrane region" description="Helical" evidence="1">
    <location>
        <begin position="7"/>
        <end position="32"/>
    </location>
</feature>
<proteinExistence type="predicted"/>
<comment type="caution">
    <text evidence="3">The sequence shown here is derived from an EMBL/GenBank/DDBJ whole genome shotgun (WGS) entry which is preliminary data.</text>
</comment>
<gene>
    <name evidence="3" type="ORF">GCM10022419_095250</name>
</gene>
<feature type="transmembrane region" description="Helical" evidence="1">
    <location>
        <begin position="374"/>
        <end position="394"/>
    </location>
</feature>
<evidence type="ECO:0000313" key="4">
    <source>
        <dbReference type="Proteomes" id="UP001500630"/>
    </source>
</evidence>
<feature type="transmembrane region" description="Helical" evidence="1">
    <location>
        <begin position="44"/>
        <end position="61"/>
    </location>
</feature>
<feature type="transmembrane region" description="Helical" evidence="1">
    <location>
        <begin position="89"/>
        <end position="106"/>
    </location>
</feature>
<evidence type="ECO:0000313" key="3">
    <source>
        <dbReference type="EMBL" id="GAA3596992.1"/>
    </source>
</evidence>
<feature type="transmembrane region" description="Helical" evidence="1">
    <location>
        <begin position="144"/>
        <end position="164"/>
    </location>
</feature>
<dbReference type="EMBL" id="BAABDQ010000031">
    <property type="protein sequence ID" value="GAA3596992.1"/>
    <property type="molecule type" value="Genomic_DNA"/>
</dbReference>
<keyword evidence="1" id="KW-0472">Membrane</keyword>
<dbReference type="RefSeq" id="WP_345572613.1">
    <property type="nucleotide sequence ID" value="NZ_BAABDQ010000031.1"/>
</dbReference>
<dbReference type="Pfam" id="PF03372">
    <property type="entry name" value="Exo_endo_phos"/>
    <property type="match status" value="1"/>
</dbReference>
<evidence type="ECO:0000259" key="2">
    <source>
        <dbReference type="Pfam" id="PF03372"/>
    </source>
</evidence>
<dbReference type="InterPro" id="IPR051916">
    <property type="entry name" value="GPI-anchor_lipid_remodeler"/>
</dbReference>